<dbReference type="EMBL" id="JFHK01000017">
    <property type="protein sequence ID" value="OAA29732.1"/>
    <property type="molecule type" value="Genomic_DNA"/>
</dbReference>
<name>A0A176JZZ5_9BACT</name>
<gene>
    <name evidence="6" type="ORF">AT15_01455</name>
</gene>
<feature type="active site" description="Proton acceptor" evidence="4">
    <location>
        <position position="192"/>
    </location>
</feature>
<evidence type="ECO:0000256" key="4">
    <source>
        <dbReference type="PROSITE-ProRule" id="PRU01161"/>
    </source>
</evidence>
<evidence type="ECO:0000256" key="3">
    <source>
        <dbReference type="ARBA" id="ARBA00023098"/>
    </source>
</evidence>
<dbReference type="InterPro" id="IPR002641">
    <property type="entry name" value="PNPLA_dom"/>
</dbReference>
<proteinExistence type="predicted"/>
<dbReference type="SUPFAM" id="SSF52151">
    <property type="entry name" value="FabD/lysophospholipase-like"/>
    <property type="match status" value="1"/>
</dbReference>
<comment type="caution">
    <text evidence="6">The sequence shown here is derived from an EMBL/GenBank/DDBJ whole genome shotgun (WGS) entry which is preliminary data.</text>
</comment>
<organism evidence="6 7">
    <name type="scientific">Kosmotoga arenicorallina S304</name>
    <dbReference type="NCBI Taxonomy" id="1453497"/>
    <lineage>
        <taxon>Bacteria</taxon>
        <taxon>Thermotogati</taxon>
        <taxon>Thermotogota</taxon>
        <taxon>Thermotogae</taxon>
        <taxon>Kosmotogales</taxon>
        <taxon>Kosmotogaceae</taxon>
        <taxon>Kosmotoga</taxon>
    </lineage>
</organism>
<dbReference type="CDD" id="cd07209">
    <property type="entry name" value="Pat_hypo_Ecoli_Z1214_like"/>
    <property type="match status" value="1"/>
</dbReference>
<feature type="domain" description="PNPLA" evidence="5">
    <location>
        <begin position="21"/>
        <end position="205"/>
    </location>
</feature>
<evidence type="ECO:0000313" key="7">
    <source>
        <dbReference type="Proteomes" id="UP000077339"/>
    </source>
</evidence>
<dbReference type="Proteomes" id="UP000077339">
    <property type="component" value="Unassembled WGS sequence"/>
</dbReference>
<feature type="short sequence motif" description="GXSXG" evidence="4">
    <location>
        <begin position="52"/>
        <end position="56"/>
    </location>
</feature>
<protein>
    <recommendedName>
        <fullName evidence="5">PNPLA domain-containing protein</fullName>
    </recommendedName>
</protein>
<feature type="short sequence motif" description="DGA/G" evidence="4">
    <location>
        <begin position="192"/>
        <end position="194"/>
    </location>
</feature>
<reference evidence="6 7" key="1">
    <citation type="submission" date="2014-02" db="EMBL/GenBank/DDBJ databases">
        <title>Kosmotoga genome sequencing.</title>
        <authorList>
            <person name="Pollo S.M."/>
            <person name="Charchuk R."/>
            <person name="Nesbo C.L."/>
        </authorList>
    </citation>
    <scope>NUCLEOTIDE SEQUENCE [LARGE SCALE GENOMIC DNA]</scope>
    <source>
        <strain evidence="6 7">S304</strain>
    </source>
</reference>
<dbReference type="InterPro" id="IPR016035">
    <property type="entry name" value="Acyl_Trfase/lysoPLipase"/>
</dbReference>
<keyword evidence="1 4" id="KW-0378">Hydrolase</keyword>
<dbReference type="GO" id="GO:0016787">
    <property type="term" value="F:hydrolase activity"/>
    <property type="evidence" value="ECO:0007669"/>
    <property type="project" value="UniProtKB-UniRule"/>
</dbReference>
<keyword evidence="7" id="KW-1185">Reference proteome</keyword>
<evidence type="ECO:0000256" key="2">
    <source>
        <dbReference type="ARBA" id="ARBA00022963"/>
    </source>
</evidence>
<dbReference type="Pfam" id="PF01734">
    <property type="entry name" value="Patatin"/>
    <property type="match status" value="1"/>
</dbReference>
<evidence type="ECO:0000313" key="6">
    <source>
        <dbReference type="EMBL" id="OAA29732.1"/>
    </source>
</evidence>
<keyword evidence="2 4" id="KW-0442">Lipid degradation</keyword>
<feature type="short sequence motif" description="GXGXXG" evidence="4">
    <location>
        <begin position="25"/>
        <end position="30"/>
    </location>
</feature>
<dbReference type="GO" id="GO:0016042">
    <property type="term" value="P:lipid catabolic process"/>
    <property type="evidence" value="ECO:0007669"/>
    <property type="project" value="UniProtKB-UniRule"/>
</dbReference>
<dbReference type="InterPro" id="IPR050301">
    <property type="entry name" value="NTE"/>
</dbReference>
<dbReference type="AlphaFoldDB" id="A0A176JZZ5"/>
<accession>A0A176JZZ5</accession>
<evidence type="ECO:0000256" key="1">
    <source>
        <dbReference type="ARBA" id="ARBA00022801"/>
    </source>
</evidence>
<dbReference type="Gene3D" id="3.40.1090.10">
    <property type="entry name" value="Cytosolic phospholipase A2 catalytic domain"/>
    <property type="match status" value="2"/>
</dbReference>
<dbReference type="PROSITE" id="PS51635">
    <property type="entry name" value="PNPLA"/>
    <property type="match status" value="1"/>
</dbReference>
<evidence type="ECO:0000259" key="5">
    <source>
        <dbReference type="PROSITE" id="PS51635"/>
    </source>
</evidence>
<dbReference type="STRING" id="1453497.AT15_01455"/>
<dbReference type="PATRIC" id="fig|1453497.3.peg.299"/>
<dbReference type="PANTHER" id="PTHR14226">
    <property type="entry name" value="NEUROPATHY TARGET ESTERASE/SWISS CHEESE D.MELANOGASTER"/>
    <property type="match status" value="1"/>
</dbReference>
<feature type="active site" description="Nucleophile" evidence="4">
    <location>
        <position position="54"/>
    </location>
</feature>
<keyword evidence="3 4" id="KW-0443">Lipid metabolism</keyword>
<dbReference type="PANTHER" id="PTHR14226:SF57">
    <property type="entry name" value="BLR7027 PROTEIN"/>
    <property type="match status" value="1"/>
</dbReference>
<sequence length="433" mass="49058">MLLTSAGFALSESWLNEKIGLVLSGGGGRGAYEIGVWKALSDLNIHVGGIYGTSVGSINAAGILMGDFKMLRDIWLSMNYDDVMDVSPEVKKIIEGNLSSLSATDIARAMRSLFTGIDVTPLRNELSKLIDEERVRSSGVDYGLVAYSLSKMKPTMLYLEDIPDGQLVDYILASSNFPVFKRETFGGERYIDGGIYSNIPIELAINRGYKKIIAVDIGTYGLTDILNFLGRYRNKSEIIFIKPRKHFGTVLTFDPEVSRKYLLEGYLDTLRVFGILKGEKYYIFSTEDIFKELFMSLSAESIEELFGVLDLHYSNTAEKEYLYNMIFLPYLESYTGIFGKPSSDTSYILLEQLASFWGIEWLKLYDSYELLKEIIIRGEAESNLNIVQSFLKNLRYKRLFEGLKILLDKGKPLPKKEKYLELKKTLEELVTID</sequence>